<dbReference type="Pfam" id="PF13539">
    <property type="entry name" value="Peptidase_M15_4"/>
    <property type="match status" value="1"/>
</dbReference>
<dbReference type="Proteomes" id="UP000005561">
    <property type="component" value="Unassembled WGS sequence"/>
</dbReference>
<protein>
    <submittedName>
        <fullName evidence="4">Fibronectin type III domain protein</fullName>
    </submittedName>
</protein>
<evidence type="ECO:0000313" key="4">
    <source>
        <dbReference type="EMBL" id="EET58567.1"/>
    </source>
</evidence>
<dbReference type="STRING" id="168384.SAMN05660368_03253"/>
<dbReference type="InterPro" id="IPR036116">
    <property type="entry name" value="FN3_sf"/>
</dbReference>
<sequence length="352" mass="38575">MRENADWEETDMVCSRKNSIVRVMMTMLAALMLWAGLAAFAQAAKKPAAPAQVKSVKVTASGTTKHKVTWKKVSGATGYQIFCRDYSSGSTLYKRVKTISGASKTSCTISGRKQGKAYAYVVRAYKKNKAGTSFGKLSGIAYGYIAKKTSQTDKNGSTGNNSSAGTGGSSGGSAGTLQNPTKKQKYQKVFGDASLSMRYPGGYYTSASQAKKNMKSITVKTWDFKNGKSGEKYTRTWTIMVHKNLAATVQQIFNEIYKDPSKFPIHELGGYEWRGGHSEHNTGTAIDINWTENYMVNVRTGAITAGKYWKPGTDPYSIPKDGVVAKIFKKYGFSQGDWGDSKDYMHFSYFGT</sequence>
<evidence type="ECO:0000256" key="2">
    <source>
        <dbReference type="SAM" id="SignalP"/>
    </source>
</evidence>
<comment type="caution">
    <text evidence="4">The sequence shown here is derived from an EMBL/GenBank/DDBJ whole genome shotgun (WGS) entry which is preliminary data.</text>
</comment>
<dbReference type="SUPFAM" id="SSF55166">
    <property type="entry name" value="Hedgehog/DD-peptidase"/>
    <property type="match status" value="1"/>
</dbReference>
<keyword evidence="5" id="KW-1185">Reference proteome</keyword>
<organism evidence="4 5">
    <name type="scientific">Marvinbryantia formatexigens DSM 14469</name>
    <dbReference type="NCBI Taxonomy" id="478749"/>
    <lineage>
        <taxon>Bacteria</taxon>
        <taxon>Bacillati</taxon>
        <taxon>Bacillota</taxon>
        <taxon>Clostridia</taxon>
        <taxon>Lachnospirales</taxon>
        <taxon>Lachnospiraceae</taxon>
        <taxon>Marvinbryantia</taxon>
    </lineage>
</organism>
<dbReference type="eggNOG" id="COG2247">
    <property type="taxonomic scope" value="Bacteria"/>
</dbReference>
<accession>C6LLE4</accession>
<feature type="chain" id="PRO_5002966416" evidence="2">
    <location>
        <begin position="44"/>
        <end position="352"/>
    </location>
</feature>
<dbReference type="CDD" id="cd00063">
    <property type="entry name" value="FN3"/>
    <property type="match status" value="1"/>
</dbReference>
<dbReference type="InterPro" id="IPR009045">
    <property type="entry name" value="Zn_M74/Hedgehog-like"/>
</dbReference>
<feature type="signal peptide" evidence="2">
    <location>
        <begin position="1"/>
        <end position="43"/>
    </location>
</feature>
<gene>
    <name evidence="4" type="ORF">BRYFOR_09491</name>
</gene>
<dbReference type="SUPFAM" id="SSF49265">
    <property type="entry name" value="Fibronectin type III"/>
    <property type="match status" value="1"/>
</dbReference>
<name>C6LLE4_9FIRM</name>
<feature type="compositionally biased region" description="Low complexity" evidence="1">
    <location>
        <begin position="155"/>
        <end position="164"/>
    </location>
</feature>
<evidence type="ECO:0000313" key="5">
    <source>
        <dbReference type="Proteomes" id="UP000005561"/>
    </source>
</evidence>
<dbReference type="Pfam" id="PF00041">
    <property type="entry name" value="fn3"/>
    <property type="match status" value="1"/>
</dbReference>
<dbReference type="InterPro" id="IPR039561">
    <property type="entry name" value="Peptidase_M15C"/>
</dbReference>
<evidence type="ECO:0000256" key="1">
    <source>
        <dbReference type="SAM" id="MobiDB-lite"/>
    </source>
</evidence>
<reference evidence="4" key="1">
    <citation type="submission" date="2009-07" db="EMBL/GenBank/DDBJ databases">
        <authorList>
            <person name="Weinstock G."/>
            <person name="Sodergren E."/>
            <person name="Clifton S."/>
            <person name="Fulton L."/>
            <person name="Fulton B."/>
            <person name="Courtney L."/>
            <person name="Fronick C."/>
            <person name="Harrison M."/>
            <person name="Strong C."/>
            <person name="Farmer C."/>
            <person name="Delahaunty K."/>
            <person name="Markovic C."/>
            <person name="Hall O."/>
            <person name="Minx P."/>
            <person name="Tomlinson C."/>
            <person name="Mitreva M."/>
            <person name="Nelson J."/>
            <person name="Hou S."/>
            <person name="Wollam A."/>
            <person name="Pepin K.H."/>
            <person name="Johnson M."/>
            <person name="Bhonagiri V."/>
            <person name="Nash W.E."/>
            <person name="Warren W."/>
            <person name="Chinwalla A."/>
            <person name="Mardis E.R."/>
            <person name="Wilson R.K."/>
        </authorList>
    </citation>
    <scope>NUCLEOTIDE SEQUENCE [LARGE SCALE GENOMIC DNA]</scope>
    <source>
        <strain evidence="4">DSM 14469</strain>
    </source>
</reference>
<feature type="compositionally biased region" description="Gly residues" evidence="1">
    <location>
        <begin position="165"/>
        <end position="174"/>
    </location>
</feature>
<proteinExistence type="predicted"/>
<dbReference type="GO" id="GO:0008233">
    <property type="term" value="F:peptidase activity"/>
    <property type="evidence" value="ECO:0007669"/>
    <property type="project" value="InterPro"/>
</dbReference>
<feature type="domain" description="Fibronectin type-III" evidence="3">
    <location>
        <begin position="49"/>
        <end position="152"/>
    </location>
</feature>
<dbReference type="Gene3D" id="3.30.1380.10">
    <property type="match status" value="1"/>
</dbReference>
<dbReference type="PROSITE" id="PS50853">
    <property type="entry name" value="FN3"/>
    <property type="match status" value="1"/>
</dbReference>
<dbReference type="OrthoDB" id="9799970at2"/>
<dbReference type="InterPro" id="IPR013783">
    <property type="entry name" value="Ig-like_fold"/>
</dbReference>
<dbReference type="AlphaFoldDB" id="C6LLE4"/>
<keyword evidence="2" id="KW-0732">Signal</keyword>
<dbReference type="Gene3D" id="2.60.40.10">
    <property type="entry name" value="Immunoglobulins"/>
    <property type="match status" value="1"/>
</dbReference>
<dbReference type="InterPro" id="IPR003961">
    <property type="entry name" value="FN3_dom"/>
</dbReference>
<dbReference type="SMART" id="SM00060">
    <property type="entry name" value="FN3"/>
    <property type="match status" value="1"/>
</dbReference>
<evidence type="ECO:0000259" key="3">
    <source>
        <dbReference type="PROSITE" id="PS50853"/>
    </source>
</evidence>
<dbReference type="EMBL" id="ACCL02000029">
    <property type="protein sequence ID" value="EET58567.1"/>
    <property type="molecule type" value="Genomic_DNA"/>
</dbReference>
<feature type="region of interest" description="Disordered" evidence="1">
    <location>
        <begin position="151"/>
        <end position="181"/>
    </location>
</feature>